<proteinExistence type="predicted"/>
<evidence type="ECO:0000259" key="1">
    <source>
        <dbReference type="PROSITE" id="PS50043"/>
    </source>
</evidence>
<sequence>MLTGMDRGSRDSGISLAELLSAFSFAMDLGLGQPMEHVLRSWRLAARLGERVGLVAEQRADLYYTAVLAWVGCISDAPEVAAWFGDDIAFRSDSYRVDLGGLRGATFMLSHAGSAGPLLSRVRKTATLIGTGGRDVEQGLMSHCLSTSTMAERLGLDAAVGDALRQFFARWDGKGVPAGLGGEAIALPIRLFHLADVAEVVHRDAGVAAAVDVARSRRGTQFDPAVVDAFCAAAADLLSEGDDEADCHDLVAADPALQRRLTNGQLDSALEVFADFTDLRSPHRAGHSRAVAELAAKAANTAGLTEDDVTLVRRAALLHDIGLHGVPATVTDKPGKLSAADHERLRLSSYYTERVLARPAAVARIGAVASLAYERMDGSGAHRGLSGPSIPVTGRILAAADCYRAMTEPRPYRPALSAKAASSELRAEARRGRLDGAAVDAVLEAAGGPRPRRRVGPDGLTPREIEVLGLIARGASTRQVATALGISPKTAGTHIERIYTKTGSSTRSTATLYAVTHGLLDTVADAEK</sequence>
<dbReference type="Gene3D" id="1.10.3210.10">
    <property type="entry name" value="Hypothetical protein af1432"/>
    <property type="match status" value="2"/>
</dbReference>
<dbReference type="SMART" id="SM00421">
    <property type="entry name" value="HTH_LUXR"/>
    <property type="match status" value="1"/>
</dbReference>
<evidence type="ECO:0000313" key="3">
    <source>
        <dbReference type="EMBL" id="CRZ14736.1"/>
    </source>
</evidence>
<reference evidence="4" key="1">
    <citation type="submission" date="2015-07" db="EMBL/GenBank/DDBJ databases">
        <authorList>
            <person name="Urmite Genomes"/>
        </authorList>
    </citation>
    <scope>NUCLEOTIDE SEQUENCE [LARGE SCALE GENOMIC DNA]</scope>
    <source>
        <strain evidence="4">type strain: ATCC 49404</strain>
    </source>
</reference>
<dbReference type="Proteomes" id="UP000199147">
    <property type="component" value="Unassembled WGS sequence"/>
</dbReference>
<dbReference type="PROSITE" id="PS50043">
    <property type="entry name" value="HTH_LUXR_2"/>
    <property type="match status" value="1"/>
</dbReference>
<keyword evidence="4" id="KW-1185">Reference proteome</keyword>
<dbReference type="InterPro" id="IPR016032">
    <property type="entry name" value="Sig_transdc_resp-reg_C-effctor"/>
</dbReference>
<dbReference type="InterPro" id="IPR052020">
    <property type="entry name" value="Cyclic_di-GMP/3'3'-cGAMP_PDE"/>
</dbReference>
<dbReference type="PROSITE" id="PS51832">
    <property type="entry name" value="HD_GYP"/>
    <property type="match status" value="2"/>
</dbReference>
<evidence type="ECO:0000313" key="4">
    <source>
        <dbReference type="Proteomes" id="UP000199147"/>
    </source>
</evidence>
<dbReference type="AlphaFoldDB" id="A0A0H5RLT4"/>
<dbReference type="InterPro" id="IPR003607">
    <property type="entry name" value="HD/PDEase_dom"/>
</dbReference>
<organism evidence="3 4">
    <name type="scientific">Mycolicibacterium neworleansense</name>
    <dbReference type="NCBI Taxonomy" id="146018"/>
    <lineage>
        <taxon>Bacteria</taxon>
        <taxon>Bacillati</taxon>
        <taxon>Actinomycetota</taxon>
        <taxon>Actinomycetes</taxon>
        <taxon>Mycobacteriales</taxon>
        <taxon>Mycobacteriaceae</taxon>
        <taxon>Mycolicibacterium</taxon>
    </lineage>
</organism>
<feature type="domain" description="HD-GYP" evidence="2">
    <location>
        <begin position="262"/>
        <end position="458"/>
    </location>
</feature>
<evidence type="ECO:0000259" key="2">
    <source>
        <dbReference type="PROSITE" id="PS51832"/>
    </source>
</evidence>
<dbReference type="InterPro" id="IPR036388">
    <property type="entry name" value="WH-like_DNA-bd_sf"/>
</dbReference>
<accession>A0A0H5RLT4</accession>
<feature type="domain" description="HD-GYP" evidence="2">
    <location>
        <begin position="31"/>
        <end position="246"/>
    </location>
</feature>
<dbReference type="EMBL" id="CWKH01000001">
    <property type="protein sequence ID" value="CRZ14736.1"/>
    <property type="molecule type" value="Genomic_DNA"/>
</dbReference>
<dbReference type="InterPro" id="IPR037522">
    <property type="entry name" value="HD_GYP_dom"/>
</dbReference>
<name>A0A0H5RLT4_9MYCO</name>
<dbReference type="Pfam" id="PF13487">
    <property type="entry name" value="HD_5"/>
    <property type="match status" value="1"/>
</dbReference>
<dbReference type="PRINTS" id="PR00038">
    <property type="entry name" value="HTHLUXR"/>
</dbReference>
<protein>
    <submittedName>
        <fullName evidence="3">LuxR family transcriptional regulator</fullName>
    </submittedName>
</protein>
<dbReference type="SUPFAM" id="SSF46894">
    <property type="entry name" value="C-terminal effector domain of the bipartite response regulators"/>
    <property type="match status" value="1"/>
</dbReference>
<dbReference type="PANTHER" id="PTHR45228">
    <property type="entry name" value="CYCLIC DI-GMP PHOSPHODIESTERASE TM_0186-RELATED"/>
    <property type="match status" value="1"/>
</dbReference>
<feature type="domain" description="HTH luxR-type" evidence="1">
    <location>
        <begin position="453"/>
        <end position="518"/>
    </location>
</feature>
<dbReference type="Pfam" id="PF00196">
    <property type="entry name" value="GerE"/>
    <property type="match status" value="1"/>
</dbReference>
<dbReference type="GO" id="GO:0003677">
    <property type="term" value="F:DNA binding"/>
    <property type="evidence" value="ECO:0007669"/>
    <property type="project" value="InterPro"/>
</dbReference>
<dbReference type="CDD" id="cd06170">
    <property type="entry name" value="LuxR_C_like"/>
    <property type="match status" value="1"/>
</dbReference>
<dbReference type="STRING" id="146018.BN2156_01586"/>
<gene>
    <name evidence="3" type="ORF">BN2156_01586</name>
</gene>
<dbReference type="GO" id="GO:0006355">
    <property type="term" value="P:regulation of DNA-templated transcription"/>
    <property type="evidence" value="ECO:0007669"/>
    <property type="project" value="InterPro"/>
</dbReference>
<dbReference type="SUPFAM" id="SSF109604">
    <property type="entry name" value="HD-domain/PDEase-like"/>
    <property type="match status" value="1"/>
</dbReference>
<dbReference type="CDD" id="cd00077">
    <property type="entry name" value="HDc"/>
    <property type="match status" value="1"/>
</dbReference>
<dbReference type="SMART" id="SM00471">
    <property type="entry name" value="HDc"/>
    <property type="match status" value="1"/>
</dbReference>
<dbReference type="InterPro" id="IPR000792">
    <property type="entry name" value="Tscrpt_reg_LuxR_C"/>
</dbReference>
<dbReference type="Gene3D" id="1.10.10.10">
    <property type="entry name" value="Winged helix-like DNA-binding domain superfamily/Winged helix DNA-binding domain"/>
    <property type="match status" value="1"/>
</dbReference>